<evidence type="ECO:0000313" key="7">
    <source>
        <dbReference type="Proteomes" id="UP000507470"/>
    </source>
</evidence>
<dbReference type="Proteomes" id="UP000507470">
    <property type="component" value="Unassembled WGS sequence"/>
</dbReference>
<dbReference type="InterPro" id="IPR002110">
    <property type="entry name" value="Ankyrin_rpt"/>
</dbReference>
<evidence type="ECO:0000256" key="4">
    <source>
        <dbReference type="SAM" id="MobiDB-lite"/>
    </source>
</evidence>
<dbReference type="SUPFAM" id="SSF48403">
    <property type="entry name" value="Ankyrin repeat"/>
    <property type="match status" value="2"/>
</dbReference>
<dbReference type="Gene3D" id="1.25.40.20">
    <property type="entry name" value="Ankyrin repeat-containing domain"/>
    <property type="match status" value="3"/>
</dbReference>
<feature type="coiled-coil region" evidence="3">
    <location>
        <begin position="660"/>
        <end position="691"/>
    </location>
</feature>
<protein>
    <recommendedName>
        <fullName evidence="5">C-type lectin domain-containing protein</fullName>
    </recommendedName>
</protein>
<evidence type="ECO:0000256" key="1">
    <source>
        <dbReference type="ARBA" id="ARBA00023157"/>
    </source>
</evidence>
<evidence type="ECO:0000313" key="6">
    <source>
        <dbReference type="EMBL" id="CAC5426666.1"/>
    </source>
</evidence>
<feature type="region of interest" description="Disordered" evidence="4">
    <location>
        <begin position="696"/>
        <end position="726"/>
    </location>
</feature>
<keyword evidence="7" id="KW-1185">Reference proteome</keyword>
<sequence length="802" mass="91590">MDITKIFQAINECNDDTPSTTLKAIKNGEDINVVSETGETFLHVIANRYSGEQEAPFLLPVIFQLSNAGIKTNVKNQDGETALHVAVKKTRMQKLVRALIMIGVDPKINNINSEEIKELIDEDERDTQICVDLLYPGLWNAVDKGEDELVLRLVNSWCNLEEIKNGKPLMNLVHLNLNEKTANMIEKSSKTMKLVYASLAKDKKAIKKALKDPNVDVNIKNATYIGEDNSVFFMPLAGEIALLHLTGCLEKLLKSGADVNVIVDEVGCAEPLFLYIMRTLPKTEDAYDVLEVMLPYANFSLVKDKTSIICSIAFEKKLPFAIVKIMISKGLNLFERDENGHTLRDTIYLNTYKEGKDSLRLRLGFVDQVLIDIALEGDMLMLERLSLNSYDYDQVENRRGQSMIEVVSEKGKEDVVKYLESLPELQRTIRRIHVAIETGNLHEIKQHMINRLADSRDKGGRGLLHKAVLFERRFIIKYFLKEYPEMVHLKDIEGRTPLHWAVCLKEGKDIEDSLMKAGADPSARDKKGRTPSDYSKFAESIQETIQKERVKDFGIEVYLLQRYMDFKFAIESGDLKKVENIRNSMYKDISLNDLHVKMYQTKPPPKDLLSLSIDSSQDPIGKYLLSQGIHWDIKYKHGEVEMSAEKAAEQKEMTHTVEAIQYQKNRAAEEKKTLNKVKKEKKEMLEKLKKDGTCNDYRPIPIANGNHKTGRKDSSKGNASETRIKENGNEGSWLRVDVEPLLYNNWDTLDRNNIQPNSRGAVGDCIGMESSRLFYWHDYECSYEHGVICEKKDLQNTPENYF</sequence>
<dbReference type="EMBL" id="CACVKT020010439">
    <property type="protein sequence ID" value="CAC5426666.1"/>
    <property type="molecule type" value="Genomic_DNA"/>
</dbReference>
<dbReference type="PANTHER" id="PTHR24172">
    <property type="entry name" value="ANK_REP_REGION DOMAIN-CONTAINING PROTEIN"/>
    <property type="match status" value="1"/>
</dbReference>
<dbReference type="PROSITE" id="PS00615">
    <property type="entry name" value="C_TYPE_LECTIN_1"/>
    <property type="match status" value="1"/>
</dbReference>
<dbReference type="InterPro" id="IPR016186">
    <property type="entry name" value="C-type_lectin-like/link_sf"/>
</dbReference>
<dbReference type="OrthoDB" id="432281at2759"/>
<name>A0A6J8F4N7_MYTCO</name>
<gene>
    <name evidence="6" type="ORF">MCOR_58353</name>
</gene>
<dbReference type="SMART" id="SM00248">
    <property type="entry name" value="ANK"/>
    <property type="match status" value="4"/>
</dbReference>
<keyword evidence="1" id="KW-1015">Disulfide bond</keyword>
<dbReference type="PROSITE" id="PS50041">
    <property type="entry name" value="C_TYPE_LECTIN_2"/>
    <property type="match status" value="1"/>
</dbReference>
<dbReference type="SUPFAM" id="SSF56436">
    <property type="entry name" value="C-type lectin-like"/>
    <property type="match status" value="1"/>
</dbReference>
<feature type="repeat" description="ANK" evidence="2">
    <location>
        <begin position="78"/>
        <end position="111"/>
    </location>
</feature>
<dbReference type="InterPro" id="IPR001304">
    <property type="entry name" value="C-type_lectin-like"/>
</dbReference>
<keyword evidence="3" id="KW-0175">Coiled coil</keyword>
<keyword evidence="2" id="KW-0040">ANK repeat</keyword>
<dbReference type="InterPro" id="IPR016187">
    <property type="entry name" value="CTDL_fold"/>
</dbReference>
<dbReference type="PANTHER" id="PTHR24172:SF4">
    <property type="entry name" value="ANK_REP_REGION DOMAIN-CONTAINING PROTEIN"/>
    <property type="match status" value="1"/>
</dbReference>
<evidence type="ECO:0000259" key="5">
    <source>
        <dbReference type="PROSITE" id="PS50041"/>
    </source>
</evidence>
<dbReference type="InterPro" id="IPR036770">
    <property type="entry name" value="Ankyrin_rpt-contain_sf"/>
</dbReference>
<dbReference type="PROSITE" id="PS50297">
    <property type="entry name" value="ANK_REP_REGION"/>
    <property type="match status" value="2"/>
</dbReference>
<reference evidence="6 7" key="1">
    <citation type="submission" date="2020-06" db="EMBL/GenBank/DDBJ databases">
        <authorList>
            <person name="Li R."/>
            <person name="Bekaert M."/>
        </authorList>
    </citation>
    <scope>NUCLEOTIDE SEQUENCE [LARGE SCALE GENOMIC DNA]</scope>
    <source>
        <strain evidence="7">wild</strain>
    </source>
</reference>
<proteinExistence type="predicted"/>
<dbReference type="Pfam" id="PF12796">
    <property type="entry name" value="Ank_2"/>
    <property type="match status" value="2"/>
</dbReference>
<dbReference type="Gene3D" id="3.10.100.10">
    <property type="entry name" value="Mannose-Binding Protein A, subunit A"/>
    <property type="match status" value="1"/>
</dbReference>
<accession>A0A6J8F4N7</accession>
<feature type="repeat" description="ANK" evidence="2">
    <location>
        <begin position="493"/>
        <end position="526"/>
    </location>
</feature>
<feature type="domain" description="C-type lectin" evidence="5">
    <location>
        <begin position="724"/>
        <end position="790"/>
    </location>
</feature>
<dbReference type="AlphaFoldDB" id="A0A6J8F4N7"/>
<dbReference type="PROSITE" id="PS50088">
    <property type="entry name" value="ANK_REPEAT"/>
    <property type="match status" value="2"/>
</dbReference>
<organism evidence="6 7">
    <name type="scientific">Mytilus coruscus</name>
    <name type="common">Sea mussel</name>
    <dbReference type="NCBI Taxonomy" id="42192"/>
    <lineage>
        <taxon>Eukaryota</taxon>
        <taxon>Metazoa</taxon>
        <taxon>Spiralia</taxon>
        <taxon>Lophotrochozoa</taxon>
        <taxon>Mollusca</taxon>
        <taxon>Bivalvia</taxon>
        <taxon>Autobranchia</taxon>
        <taxon>Pteriomorphia</taxon>
        <taxon>Mytilida</taxon>
        <taxon>Mytiloidea</taxon>
        <taxon>Mytilidae</taxon>
        <taxon>Mytilinae</taxon>
        <taxon>Mytilus</taxon>
    </lineage>
</organism>
<evidence type="ECO:0000256" key="3">
    <source>
        <dbReference type="SAM" id="Coils"/>
    </source>
</evidence>
<dbReference type="InterPro" id="IPR018378">
    <property type="entry name" value="C-type_lectin_CS"/>
</dbReference>
<evidence type="ECO:0000256" key="2">
    <source>
        <dbReference type="PROSITE-ProRule" id="PRU00023"/>
    </source>
</evidence>
<dbReference type="CDD" id="cd00037">
    <property type="entry name" value="CLECT"/>
    <property type="match status" value="1"/>
</dbReference>